<comment type="subunit">
    <text evidence="3">Homodimer.</text>
</comment>
<dbReference type="GO" id="GO:0008168">
    <property type="term" value="F:methyltransferase activity"/>
    <property type="evidence" value="ECO:0007669"/>
    <property type="project" value="UniProtKB-KW"/>
</dbReference>
<dbReference type="GO" id="GO:0009820">
    <property type="term" value="P:alkaloid metabolic process"/>
    <property type="evidence" value="ECO:0007669"/>
    <property type="project" value="UniProtKB-KW"/>
</dbReference>
<dbReference type="InterPro" id="IPR029063">
    <property type="entry name" value="SAM-dependent_MTases_sf"/>
</dbReference>
<dbReference type="EC" id="2.1.1.261" evidence="8"/>
<evidence type="ECO:0000256" key="4">
    <source>
        <dbReference type="ARBA" id="ARBA00022589"/>
    </source>
</evidence>
<comment type="pathway">
    <text evidence="1">Alkaloid biosynthesis; ergot alkaloid biosynthesis.</text>
</comment>
<dbReference type="PIRSF" id="PIRSF018005">
    <property type="entry name" value="UCP018005"/>
    <property type="match status" value="1"/>
</dbReference>
<evidence type="ECO:0000313" key="12">
    <source>
        <dbReference type="Proteomes" id="UP000813444"/>
    </source>
</evidence>
<evidence type="ECO:0000256" key="2">
    <source>
        <dbReference type="ARBA" id="ARBA00008361"/>
    </source>
</evidence>
<name>A0A8K0SQ44_9HYPO</name>
<evidence type="ECO:0000256" key="1">
    <source>
        <dbReference type="ARBA" id="ARBA00005107"/>
    </source>
</evidence>
<evidence type="ECO:0000256" key="6">
    <source>
        <dbReference type="ARBA" id="ARBA00022679"/>
    </source>
</evidence>
<evidence type="ECO:0000256" key="7">
    <source>
        <dbReference type="ARBA" id="ARBA00022691"/>
    </source>
</evidence>
<dbReference type="PANTHER" id="PTHR43397">
    <property type="entry name" value="ERGOTHIONEINE BIOSYNTHESIS PROTEIN 1"/>
    <property type="match status" value="1"/>
</dbReference>
<comment type="catalytic activity">
    <reaction evidence="9">
        <text>4-(3-methylbut-2-enyl)-L-tryptophan + S-adenosyl-L-methionine = 4-(3-methylbut-2-enyl)-L-abrine + S-adenosyl-L-homocysteine + H(+)</text>
        <dbReference type="Rhea" id="RHEA:34435"/>
        <dbReference type="ChEBI" id="CHEBI:15378"/>
        <dbReference type="ChEBI" id="CHEBI:57856"/>
        <dbReference type="ChEBI" id="CHEBI:58209"/>
        <dbReference type="ChEBI" id="CHEBI:59789"/>
        <dbReference type="ChEBI" id="CHEBI:67248"/>
        <dbReference type="EC" id="2.1.1.261"/>
    </reaction>
</comment>
<evidence type="ECO:0000256" key="8">
    <source>
        <dbReference type="ARBA" id="ARBA00039094"/>
    </source>
</evidence>
<dbReference type="Pfam" id="PF10017">
    <property type="entry name" value="Methyltransf_33"/>
    <property type="match status" value="1"/>
</dbReference>
<evidence type="ECO:0000313" key="11">
    <source>
        <dbReference type="EMBL" id="KAH7319750.1"/>
    </source>
</evidence>
<dbReference type="Proteomes" id="UP000813444">
    <property type="component" value="Unassembled WGS sequence"/>
</dbReference>
<organism evidence="11 12">
    <name type="scientific">Stachybotrys elegans</name>
    <dbReference type="NCBI Taxonomy" id="80388"/>
    <lineage>
        <taxon>Eukaryota</taxon>
        <taxon>Fungi</taxon>
        <taxon>Dikarya</taxon>
        <taxon>Ascomycota</taxon>
        <taxon>Pezizomycotina</taxon>
        <taxon>Sordariomycetes</taxon>
        <taxon>Hypocreomycetidae</taxon>
        <taxon>Hypocreales</taxon>
        <taxon>Stachybotryaceae</taxon>
        <taxon>Stachybotrys</taxon>
    </lineage>
</organism>
<comment type="similarity">
    <text evidence="2">Belongs to the methyltransferase superfamily.</text>
</comment>
<keyword evidence="12" id="KW-1185">Reference proteome</keyword>
<evidence type="ECO:0000256" key="9">
    <source>
        <dbReference type="ARBA" id="ARBA00049425"/>
    </source>
</evidence>
<dbReference type="EMBL" id="JAGPNK010000006">
    <property type="protein sequence ID" value="KAH7319750.1"/>
    <property type="molecule type" value="Genomic_DNA"/>
</dbReference>
<keyword evidence="5 11" id="KW-0489">Methyltransferase</keyword>
<keyword evidence="6" id="KW-0808">Transferase</keyword>
<protein>
    <recommendedName>
        <fullName evidence="8">4-dimethylallyltryptophan N-methyltransferase</fullName>
        <ecNumber evidence="8">2.1.1.261</ecNumber>
    </recommendedName>
</protein>
<dbReference type="NCBIfam" id="TIGR03439">
    <property type="entry name" value="methyl_EasF"/>
    <property type="match status" value="1"/>
</dbReference>
<proteinExistence type="inferred from homology"/>
<dbReference type="PANTHER" id="PTHR43397:SF1">
    <property type="entry name" value="ERGOTHIONEINE BIOSYNTHESIS PROTEIN 1"/>
    <property type="match status" value="1"/>
</dbReference>
<dbReference type="AlphaFoldDB" id="A0A8K0SQ44"/>
<keyword evidence="4" id="KW-0017">Alkaloid metabolism</keyword>
<keyword evidence="7" id="KW-0949">S-adenosyl-L-methionine</keyword>
<accession>A0A8K0SQ44</accession>
<dbReference type="InterPro" id="IPR019257">
    <property type="entry name" value="MeTrfase_dom"/>
</dbReference>
<evidence type="ECO:0000256" key="5">
    <source>
        <dbReference type="ARBA" id="ARBA00022603"/>
    </source>
</evidence>
<evidence type="ECO:0000256" key="3">
    <source>
        <dbReference type="ARBA" id="ARBA00011738"/>
    </source>
</evidence>
<feature type="domain" description="Histidine-specific methyltransferase SAM-dependent" evidence="10">
    <location>
        <begin position="30"/>
        <end position="339"/>
    </location>
</feature>
<dbReference type="InterPro" id="IPR051128">
    <property type="entry name" value="EgtD_Methyltrsf_superfamily"/>
</dbReference>
<gene>
    <name evidence="11" type="ORF">B0I35DRAFT_450847</name>
</gene>
<dbReference type="OrthoDB" id="659at2759"/>
<dbReference type="InterPro" id="IPR017805">
    <property type="entry name" value="SAM_MeTrfase_EasF-type_put"/>
</dbReference>
<dbReference type="SUPFAM" id="SSF53335">
    <property type="entry name" value="S-adenosyl-L-methionine-dependent methyltransferases"/>
    <property type="match status" value="1"/>
</dbReference>
<dbReference type="Gene3D" id="3.40.50.150">
    <property type="entry name" value="Vaccinia Virus protein VP39"/>
    <property type="match status" value="1"/>
</dbReference>
<evidence type="ECO:0000259" key="10">
    <source>
        <dbReference type="Pfam" id="PF10017"/>
    </source>
</evidence>
<dbReference type="GO" id="GO:0032259">
    <property type="term" value="P:methylation"/>
    <property type="evidence" value="ECO:0007669"/>
    <property type="project" value="UniProtKB-KW"/>
</dbReference>
<dbReference type="InterPro" id="IPR017804">
    <property type="entry name" value="MeTrfase_EgtD-like"/>
</dbReference>
<reference evidence="11" key="1">
    <citation type="journal article" date="2021" name="Nat. Commun.">
        <title>Genetic determinants of endophytism in the Arabidopsis root mycobiome.</title>
        <authorList>
            <person name="Mesny F."/>
            <person name="Miyauchi S."/>
            <person name="Thiergart T."/>
            <person name="Pickel B."/>
            <person name="Atanasova L."/>
            <person name="Karlsson M."/>
            <person name="Huettel B."/>
            <person name="Barry K.W."/>
            <person name="Haridas S."/>
            <person name="Chen C."/>
            <person name="Bauer D."/>
            <person name="Andreopoulos W."/>
            <person name="Pangilinan J."/>
            <person name="LaButti K."/>
            <person name="Riley R."/>
            <person name="Lipzen A."/>
            <person name="Clum A."/>
            <person name="Drula E."/>
            <person name="Henrissat B."/>
            <person name="Kohler A."/>
            <person name="Grigoriev I.V."/>
            <person name="Martin F.M."/>
            <person name="Hacquard S."/>
        </authorList>
    </citation>
    <scope>NUCLEOTIDE SEQUENCE</scope>
    <source>
        <strain evidence="11">MPI-CAGE-CH-0235</strain>
    </source>
</reference>
<comment type="caution">
    <text evidence="11">The sequence shown here is derived from an EMBL/GenBank/DDBJ whole genome shotgun (WGS) entry which is preliminary data.</text>
</comment>
<sequence>MAAMTTHIGHGEVRDIGGRKVFNNVRERLFEALKHKHSSGPVPVLPDELLYDDAGLDIWAQIINTDEFYQTADEIAIFDAYGAEVVKRLSPGVTMIDLGAGDTSKVEHLLRKVEEAKLPAVYLALDISKASLERGVKYLVDRHSGINDVVACAGLWGTFGNGMEHVEGIKSPRLFLSLGSVLCNDPWPEALNHLKAWANLLRPDDYLLVGMDGHLIANHKEKIWAAYHTSQSLFDEFFLNGFKRLNHVAGEDWFHEDDWELLAELEEVPTTRHRFYLRAKRDLSLRNLGRIINEGEEFDWFDSHKYDEENVRMMCRKAGLAVLEVYQAPDSDFRQYMIKRGKGDHEDTDSAVSGVN</sequence>